<comment type="caution">
    <text evidence="1">The sequence shown here is derived from an EMBL/GenBank/DDBJ whole genome shotgun (WGS) entry which is preliminary data.</text>
</comment>
<dbReference type="AlphaFoldDB" id="A0A7V7BXL7"/>
<reference evidence="1 2" key="1">
    <citation type="journal article" date="2020" name="Biotechnol. Biofuels">
        <title>New insights from the biogas microbiome by comprehensive genome-resolved metagenomics of nearly 1600 species originating from multiple anaerobic digesters.</title>
        <authorList>
            <person name="Campanaro S."/>
            <person name="Treu L."/>
            <person name="Rodriguez-R L.M."/>
            <person name="Kovalovszki A."/>
            <person name="Ziels R.M."/>
            <person name="Maus I."/>
            <person name="Zhu X."/>
            <person name="Kougias P.G."/>
            <person name="Basile A."/>
            <person name="Luo G."/>
            <person name="Schluter A."/>
            <person name="Konstantinidis K.T."/>
            <person name="Angelidaki I."/>
        </authorList>
    </citation>
    <scope>NUCLEOTIDE SEQUENCE [LARGE SCALE GENOMIC DNA]</scope>
    <source>
        <strain evidence="1">AS25fmACSIPFO_94</strain>
    </source>
</reference>
<evidence type="ECO:0000313" key="1">
    <source>
        <dbReference type="EMBL" id="HHZ03839.1"/>
    </source>
</evidence>
<proteinExistence type="predicted"/>
<name>A0A7V7BXL7_9BACT</name>
<accession>A0A7V7BXL7</accession>
<protein>
    <submittedName>
        <fullName evidence="1">Uncharacterized protein</fullName>
    </submittedName>
</protein>
<evidence type="ECO:0000313" key="2">
    <source>
        <dbReference type="Proteomes" id="UP000525027"/>
    </source>
</evidence>
<dbReference type="Proteomes" id="UP000525027">
    <property type="component" value="Unassembled WGS sequence"/>
</dbReference>
<dbReference type="EMBL" id="DURU01000037">
    <property type="protein sequence ID" value="HHZ03839.1"/>
    <property type="molecule type" value="Genomic_DNA"/>
</dbReference>
<organism evidence="1 2">
    <name type="scientific">Acetomicrobium hydrogeniformans</name>
    <dbReference type="NCBI Taxonomy" id="649746"/>
    <lineage>
        <taxon>Bacteria</taxon>
        <taxon>Thermotogati</taxon>
        <taxon>Synergistota</taxon>
        <taxon>Synergistia</taxon>
        <taxon>Synergistales</taxon>
        <taxon>Acetomicrobiaceae</taxon>
        <taxon>Acetomicrobium</taxon>
    </lineage>
</organism>
<gene>
    <name evidence="1" type="ORF">GX397_01950</name>
</gene>
<sequence>MAAVADQYLKKESWDTSMKQRLIQELVVEAMNMAIHARRPLPGLIVHTDRGSW</sequence>
<dbReference type="RefSeq" id="WP_273002197.1">
    <property type="nucleotide sequence ID" value="NZ_DURU01000037.1"/>
</dbReference>